<name>A0A6C7MDL8_CAMJU</name>
<protein>
    <recommendedName>
        <fullName evidence="2">ATP-binding protein</fullName>
    </recommendedName>
</protein>
<dbReference type="EMBL" id="AAHZLZ010000127">
    <property type="protein sequence ID" value="ECB9928591.1"/>
    <property type="molecule type" value="Genomic_DNA"/>
</dbReference>
<gene>
    <name evidence="1" type="ORF">FLR47_09615</name>
</gene>
<reference evidence="1" key="1">
    <citation type="submission" date="2019-07" db="EMBL/GenBank/DDBJ databases">
        <authorList>
            <consortium name="NARMS: The National Antimicrobial Resistance Monitoring System"/>
        </authorList>
    </citation>
    <scope>NUCLEOTIDE SEQUENCE</scope>
    <source>
        <strain evidence="1">FSIS21924742</strain>
    </source>
</reference>
<feature type="non-terminal residue" evidence="1">
    <location>
        <position position="1"/>
    </location>
</feature>
<evidence type="ECO:0000313" key="1">
    <source>
        <dbReference type="EMBL" id="ECB9928591.1"/>
    </source>
</evidence>
<sequence length="61" mass="7298">FEFLNDKLKHYEKNQKSKLESFEKVLQSLKNQDINILNSFEENLEKIEKLKQLEMGLLNAD</sequence>
<dbReference type="AlphaFoldDB" id="A0A6C7MDL8"/>
<proteinExistence type="predicted"/>
<comment type="caution">
    <text evidence="1">The sequence shown here is derived from an EMBL/GenBank/DDBJ whole genome shotgun (WGS) entry which is preliminary data.</text>
</comment>
<organism evidence="1">
    <name type="scientific">Campylobacter jejuni</name>
    <dbReference type="NCBI Taxonomy" id="197"/>
    <lineage>
        <taxon>Bacteria</taxon>
        <taxon>Pseudomonadati</taxon>
        <taxon>Campylobacterota</taxon>
        <taxon>Epsilonproteobacteria</taxon>
        <taxon>Campylobacterales</taxon>
        <taxon>Campylobacteraceae</taxon>
        <taxon>Campylobacter</taxon>
    </lineage>
</organism>
<accession>A0A6C7MDL8</accession>
<evidence type="ECO:0008006" key="2">
    <source>
        <dbReference type="Google" id="ProtNLM"/>
    </source>
</evidence>